<evidence type="ECO:0000313" key="3">
    <source>
        <dbReference type="Proteomes" id="UP000298030"/>
    </source>
</evidence>
<gene>
    <name evidence="2" type="ORF">FA13DRAFT_1786401</name>
</gene>
<reference evidence="2 3" key="1">
    <citation type="journal article" date="2019" name="Nat. Ecol. Evol.">
        <title>Megaphylogeny resolves global patterns of mushroom evolution.</title>
        <authorList>
            <person name="Varga T."/>
            <person name="Krizsan K."/>
            <person name="Foldi C."/>
            <person name="Dima B."/>
            <person name="Sanchez-Garcia M."/>
            <person name="Sanchez-Ramirez S."/>
            <person name="Szollosi G.J."/>
            <person name="Szarkandi J.G."/>
            <person name="Papp V."/>
            <person name="Albert L."/>
            <person name="Andreopoulos W."/>
            <person name="Angelini C."/>
            <person name="Antonin V."/>
            <person name="Barry K.W."/>
            <person name="Bougher N.L."/>
            <person name="Buchanan P."/>
            <person name="Buyck B."/>
            <person name="Bense V."/>
            <person name="Catcheside P."/>
            <person name="Chovatia M."/>
            <person name="Cooper J."/>
            <person name="Damon W."/>
            <person name="Desjardin D."/>
            <person name="Finy P."/>
            <person name="Geml J."/>
            <person name="Haridas S."/>
            <person name="Hughes K."/>
            <person name="Justo A."/>
            <person name="Karasinski D."/>
            <person name="Kautmanova I."/>
            <person name="Kiss B."/>
            <person name="Kocsube S."/>
            <person name="Kotiranta H."/>
            <person name="LaButti K.M."/>
            <person name="Lechner B.E."/>
            <person name="Liimatainen K."/>
            <person name="Lipzen A."/>
            <person name="Lukacs Z."/>
            <person name="Mihaltcheva S."/>
            <person name="Morgado L.N."/>
            <person name="Niskanen T."/>
            <person name="Noordeloos M.E."/>
            <person name="Ohm R.A."/>
            <person name="Ortiz-Santana B."/>
            <person name="Ovrebo C."/>
            <person name="Racz N."/>
            <person name="Riley R."/>
            <person name="Savchenko A."/>
            <person name="Shiryaev A."/>
            <person name="Soop K."/>
            <person name="Spirin V."/>
            <person name="Szebenyi C."/>
            <person name="Tomsovsky M."/>
            <person name="Tulloss R.E."/>
            <person name="Uehling J."/>
            <person name="Grigoriev I.V."/>
            <person name="Vagvolgyi C."/>
            <person name="Papp T."/>
            <person name="Martin F.M."/>
            <person name="Miettinen O."/>
            <person name="Hibbett D.S."/>
            <person name="Nagy L.G."/>
        </authorList>
    </citation>
    <scope>NUCLEOTIDE SEQUENCE [LARGE SCALE GENOMIC DNA]</scope>
    <source>
        <strain evidence="2 3">FP101781</strain>
    </source>
</reference>
<evidence type="ECO:0000313" key="2">
    <source>
        <dbReference type="EMBL" id="TEB37208.1"/>
    </source>
</evidence>
<keyword evidence="3" id="KW-1185">Reference proteome</keyword>
<proteinExistence type="predicted"/>
<evidence type="ECO:0000256" key="1">
    <source>
        <dbReference type="SAM" id="MobiDB-lite"/>
    </source>
</evidence>
<dbReference type="AlphaFoldDB" id="A0A4Y7TTJ8"/>
<accession>A0A4Y7TTJ8</accession>
<name>A0A4Y7TTJ8_COPMI</name>
<comment type="caution">
    <text evidence="2">The sequence shown here is derived from an EMBL/GenBank/DDBJ whole genome shotgun (WGS) entry which is preliminary data.</text>
</comment>
<feature type="region of interest" description="Disordered" evidence="1">
    <location>
        <begin position="51"/>
        <end position="75"/>
    </location>
</feature>
<organism evidence="2 3">
    <name type="scientific">Coprinellus micaceus</name>
    <name type="common">Glistening ink-cap mushroom</name>
    <name type="synonym">Coprinus micaceus</name>
    <dbReference type="NCBI Taxonomy" id="71717"/>
    <lineage>
        <taxon>Eukaryota</taxon>
        <taxon>Fungi</taxon>
        <taxon>Dikarya</taxon>
        <taxon>Basidiomycota</taxon>
        <taxon>Agaricomycotina</taxon>
        <taxon>Agaricomycetes</taxon>
        <taxon>Agaricomycetidae</taxon>
        <taxon>Agaricales</taxon>
        <taxon>Agaricineae</taxon>
        <taxon>Psathyrellaceae</taxon>
        <taxon>Coprinellus</taxon>
    </lineage>
</organism>
<dbReference type="EMBL" id="QPFP01000004">
    <property type="protein sequence ID" value="TEB37208.1"/>
    <property type="molecule type" value="Genomic_DNA"/>
</dbReference>
<feature type="compositionally biased region" description="Basic and acidic residues" evidence="1">
    <location>
        <begin position="1"/>
        <end position="11"/>
    </location>
</feature>
<dbReference type="OrthoDB" id="3055225at2759"/>
<sequence length="318" mass="34918">METTKDVRALESDQGTSKPLAVKSTWGERVKATRVAGHKFALSDLYGIARKPESSSNPSTARLPPLPQRVKGHPTPCLSRSEVESALLPLCRQSSWTVDFLLPAEAVQSRTVDTECGCAPEEPKQVEHPFLINTYHFISKEAANNFLADAKVLSDVGEFHHYDSYSLSPSNSLEIFVHTHSAINAASVEKPRLTIRDVRYATLLDHLYHVAYAAGVGSGDGGQTLAWMTKLSKGSSLDALNTTAIPGRRIHAARNYYLAFTLELFSTAPKTSSRLALRVSPNSCYRTAVPRDVVPNKTNFFGTLIPYAPKYAQMVLIE</sequence>
<dbReference type="Proteomes" id="UP000298030">
    <property type="component" value="Unassembled WGS sequence"/>
</dbReference>
<feature type="region of interest" description="Disordered" evidence="1">
    <location>
        <begin position="1"/>
        <end position="21"/>
    </location>
</feature>
<protein>
    <submittedName>
        <fullName evidence="2">Uncharacterized protein</fullName>
    </submittedName>
</protein>